<feature type="transmembrane region" description="Helical" evidence="1">
    <location>
        <begin position="20"/>
        <end position="43"/>
    </location>
</feature>
<dbReference type="NCBIfam" id="NF038303">
    <property type="entry name" value="EPS_HpsB"/>
    <property type="match status" value="1"/>
</dbReference>
<keyword evidence="1" id="KW-0812">Transmembrane</keyword>
<evidence type="ECO:0000313" key="2">
    <source>
        <dbReference type="EMBL" id="MBD2344461.1"/>
    </source>
</evidence>
<keyword evidence="1" id="KW-0472">Membrane</keyword>
<evidence type="ECO:0000313" key="3">
    <source>
        <dbReference type="Proteomes" id="UP000607281"/>
    </source>
</evidence>
<dbReference type="NCBIfam" id="TIGR02532">
    <property type="entry name" value="IV_pilin_GFxxxE"/>
    <property type="match status" value="1"/>
</dbReference>
<comment type="caution">
    <text evidence="2">The sequence shown here is derived from an EMBL/GenBank/DDBJ whole genome shotgun (WGS) entry which is preliminary data.</text>
</comment>
<keyword evidence="1" id="KW-1133">Transmembrane helix</keyword>
<dbReference type="Proteomes" id="UP000607281">
    <property type="component" value="Unassembled WGS sequence"/>
</dbReference>
<keyword evidence="3" id="KW-1185">Reference proteome</keyword>
<evidence type="ECO:0000256" key="1">
    <source>
        <dbReference type="SAM" id="Phobius"/>
    </source>
</evidence>
<dbReference type="Pfam" id="PF07963">
    <property type="entry name" value="N_methyl"/>
    <property type="match status" value="1"/>
</dbReference>
<dbReference type="EMBL" id="JACJRF010000013">
    <property type="protein sequence ID" value="MBD2344461.1"/>
    <property type="molecule type" value="Genomic_DNA"/>
</dbReference>
<gene>
    <name evidence="2" type="ORF">H6G18_09905</name>
</gene>
<proteinExistence type="predicted"/>
<accession>A0ABR8CMJ6</accession>
<organism evidence="2 3">
    <name type="scientific">Anabaena subtropica FACHB-260</name>
    <dbReference type="NCBI Taxonomy" id="2692884"/>
    <lineage>
        <taxon>Bacteria</taxon>
        <taxon>Bacillati</taxon>
        <taxon>Cyanobacteriota</taxon>
        <taxon>Cyanophyceae</taxon>
        <taxon>Nostocales</taxon>
        <taxon>Nostocaceae</taxon>
        <taxon>Anabaena</taxon>
    </lineage>
</organism>
<reference evidence="2 3" key="1">
    <citation type="journal article" date="2020" name="ISME J.">
        <title>Comparative genomics reveals insights into cyanobacterial evolution and habitat adaptation.</title>
        <authorList>
            <person name="Chen M.Y."/>
            <person name="Teng W.K."/>
            <person name="Zhao L."/>
            <person name="Hu C.X."/>
            <person name="Zhou Y.K."/>
            <person name="Han B.P."/>
            <person name="Song L.R."/>
            <person name="Shu W.S."/>
        </authorList>
    </citation>
    <scope>NUCLEOTIDE SEQUENCE [LARGE SCALE GENOMIC DNA]</scope>
    <source>
        <strain evidence="2 3">FACHB-260</strain>
    </source>
</reference>
<name>A0ABR8CMJ6_9NOST</name>
<dbReference type="RefSeq" id="WP_190406915.1">
    <property type="nucleotide sequence ID" value="NZ_JACJRF010000013.1"/>
</dbReference>
<dbReference type="InterPro" id="IPR012902">
    <property type="entry name" value="N_methyl_site"/>
</dbReference>
<sequence length="244" mass="26128">MIKLKKQQQKTSCNDSGFTIIESLVAIIVVAILLTAIAPVLVFSTATRVQARRVELAAQAAKTFIDGIRSGATTRSGVIIAVPNAITPILAAPSTDVTRNLVDAPGDYLIDTTKMPVPDNTTKGSLYCFNNDGSISNPDCTTNTDKLFYIQARRIVQNTAANDGYRLTIRVYRADVDFTKTLTASTIEANSTSPAIKKTQNPYTGGLGDRQAPLLEMTTDIANSSTSFSTLCQRLGVATNKACN</sequence>
<protein>
    <submittedName>
        <fullName evidence="2">Type II secretion system protein</fullName>
    </submittedName>
</protein>